<feature type="domain" description="DUF4604" evidence="2">
    <location>
        <begin position="8"/>
        <end position="153"/>
    </location>
</feature>
<evidence type="ECO:0000313" key="3">
    <source>
        <dbReference type="EMBL" id="RWA11801.1"/>
    </source>
</evidence>
<accession>A0A439DBM3</accession>
<dbReference type="Pfam" id="PF15377">
    <property type="entry name" value="DUF4604"/>
    <property type="match status" value="1"/>
</dbReference>
<evidence type="ECO:0000256" key="1">
    <source>
        <dbReference type="SAM" id="MobiDB-lite"/>
    </source>
</evidence>
<name>A0A439DBM3_9PEZI</name>
<reference evidence="3 4" key="1">
    <citation type="submission" date="2018-12" db="EMBL/GenBank/DDBJ databases">
        <title>Draft genome sequence of Xylaria grammica IHI A82.</title>
        <authorList>
            <person name="Buettner E."/>
            <person name="Kellner H."/>
        </authorList>
    </citation>
    <scope>NUCLEOTIDE SEQUENCE [LARGE SCALE GENOMIC DNA]</scope>
    <source>
        <strain evidence="3 4">IHI A82</strain>
    </source>
</reference>
<protein>
    <recommendedName>
        <fullName evidence="2">DUF4604 domain-containing protein</fullName>
    </recommendedName>
</protein>
<organism evidence="3 4">
    <name type="scientific">Xylaria grammica</name>
    <dbReference type="NCBI Taxonomy" id="363999"/>
    <lineage>
        <taxon>Eukaryota</taxon>
        <taxon>Fungi</taxon>
        <taxon>Dikarya</taxon>
        <taxon>Ascomycota</taxon>
        <taxon>Pezizomycotina</taxon>
        <taxon>Sordariomycetes</taxon>
        <taxon>Xylariomycetidae</taxon>
        <taxon>Xylariales</taxon>
        <taxon>Xylariaceae</taxon>
        <taxon>Xylaria</taxon>
    </lineage>
</organism>
<gene>
    <name evidence="3" type="ORF">EKO27_g3293</name>
</gene>
<dbReference type="AlphaFoldDB" id="A0A439DBM3"/>
<feature type="compositionally biased region" description="Basic and acidic residues" evidence="1">
    <location>
        <begin position="131"/>
        <end position="167"/>
    </location>
</feature>
<dbReference type="InterPro" id="IPR027911">
    <property type="entry name" value="DUF4604"/>
</dbReference>
<sequence>MSQKITSKNLTYDSSLPPFLARLRGQQTAHSGPDPILAAHRRPGQKRSASEEAENRPVVVDEDGNVVYLKDGLLDGEDSTGQQDKKEVRGEDDEEKEDPNHTAQRDHAQSKEKEKVASIGASRKRKVGRVIGEEHLDDEGAKSKTKETKNDEARIAKASADVRRLVGEDDNPSSSKVTSGSADTRKLTNIGDGKPGVERESQQQKRIKGAKRKTAKKIKLSFGDNDDGE</sequence>
<feature type="compositionally biased region" description="Polar residues" evidence="1">
    <location>
        <begin position="172"/>
        <end position="182"/>
    </location>
</feature>
<feature type="region of interest" description="Disordered" evidence="1">
    <location>
        <begin position="21"/>
        <end position="229"/>
    </location>
</feature>
<feature type="compositionally biased region" description="Basic and acidic residues" evidence="1">
    <location>
        <begin position="98"/>
        <end position="116"/>
    </location>
</feature>
<evidence type="ECO:0000313" key="4">
    <source>
        <dbReference type="Proteomes" id="UP000286045"/>
    </source>
</evidence>
<comment type="caution">
    <text evidence="3">The sequence shown here is derived from an EMBL/GenBank/DDBJ whole genome shotgun (WGS) entry which is preliminary data.</text>
</comment>
<keyword evidence="4" id="KW-1185">Reference proteome</keyword>
<feature type="compositionally biased region" description="Basic residues" evidence="1">
    <location>
        <begin position="205"/>
        <end position="219"/>
    </location>
</feature>
<evidence type="ECO:0000259" key="2">
    <source>
        <dbReference type="Pfam" id="PF15377"/>
    </source>
</evidence>
<dbReference type="EMBL" id="RYZI01000069">
    <property type="protein sequence ID" value="RWA11801.1"/>
    <property type="molecule type" value="Genomic_DNA"/>
</dbReference>
<proteinExistence type="predicted"/>
<dbReference type="Proteomes" id="UP000286045">
    <property type="component" value="Unassembled WGS sequence"/>
</dbReference>